<feature type="transmembrane region" description="Helical" evidence="1">
    <location>
        <begin position="119"/>
        <end position="141"/>
    </location>
</feature>
<dbReference type="AlphaFoldDB" id="A0A2J0JIE0"/>
<keyword evidence="1" id="KW-0812">Transmembrane</keyword>
<evidence type="ECO:0000313" key="2">
    <source>
        <dbReference type="EMBL" id="PIR69057.1"/>
    </source>
</evidence>
<organism evidence="2 3">
    <name type="scientific">Candidatus Nomurabacteria bacterium CG10_big_fil_rev_8_21_14_0_10_03_31_7</name>
    <dbReference type="NCBI Taxonomy" id="1974730"/>
    <lineage>
        <taxon>Bacteria</taxon>
        <taxon>Candidatus Nomuraibacteriota</taxon>
    </lineage>
</organism>
<name>A0A2J0JIE0_9BACT</name>
<accession>A0A2J0JIE0</accession>
<dbReference type="EMBL" id="PFCP01000019">
    <property type="protein sequence ID" value="PIR69057.1"/>
    <property type="molecule type" value="Genomic_DNA"/>
</dbReference>
<evidence type="ECO:0000256" key="1">
    <source>
        <dbReference type="SAM" id="Phobius"/>
    </source>
</evidence>
<evidence type="ECO:0000313" key="3">
    <source>
        <dbReference type="Proteomes" id="UP000228613"/>
    </source>
</evidence>
<keyword evidence="1" id="KW-0472">Membrane</keyword>
<gene>
    <name evidence="2" type="ORF">COU48_00665</name>
</gene>
<keyword evidence="1" id="KW-1133">Transmembrane helix</keyword>
<dbReference type="Proteomes" id="UP000228613">
    <property type="component" value="Unassembled WGS sequence"/>
</dbReference>
<comment type="caution">
    <text evidence="2">The sequence shown here is derived from an EMBL/GenBank/DDBJ whole genome shotgun (WGS) entry which is preliminary data.</text>
</comment>
<reference evidence="3" key="1">
    <citation type="submission" date="2017-09" db="EMBL/GenBank/DDBJ databases">
        <title>Depth-based differentiation of microbial function through sediment-hosted aquifers and enrichment of novel symbionts in the deep terrestrial subsurface.</title>
        <authorList>
            <person name="Probst A.J."/>
            <person name="Ladd B."/>
            <person name="Jarett J.K."/>
            <person name="Geller-Mcgrath D.E."/>
            <person name="Sieber C.M.K."/>
            <person name="Emerson J.B."/>
            <person name="Anantharaman K."/>
            <person name="Thomas B.C."/>
            <person name="Malmstrom R."/>
            <person name="Stieglmeier M."/>
            <person name="Klingl A."/>
            <person name="Woyke T."/>
            <person name="Ryan C.M."/>
            <person name="Banfield J.F."/>
        </authorList>
    </citation>
    <scope>NUCLEOTIDE SEQUENCE [LARGE SCALE GENOMIC DNA]</scope>
</reference>
<proteinExistence type="predicted"/>
<sequence length="233" mass="25690">MRITKNNLINPVRNREGSQRASISNWINLIKKRVLLRALGFFNMIKLPDKISPNVGRFLSRINPVRNREGSQRASISNRIKLKLKNIKLLINIKEENKKMQNIIKQLNKEIKRSLFKKLLFKFSKNSFYVALSILVIFYQFSFPKVANATSGVIPIGSTYADLTITAAASITATGTTAATNSITVTGTLTINSGVTLTLISYNNGDANYTNDSGVIINAGNIVNNGIISANGK</sequence>
<protein>
    <submittedName>
        <fullName evidence="2">Uncharacterized protein</fullName>
    </submittedName>
</protein>